<dbReference type="AlphaFoldDB" id="A0AAU8KMZ5"/>
<organism evidence="1">
    <name type="scientific">Streptomyces sp. JL1001</name>
    <dbReference type="NCBI Taxonomy" id="3078227"/>
    <lineage>
        <taxon>Bacteria</taxon>
        <taxon>Bacillati</taxon>
        <taxon>Actinomycetota</taxon>
        <taxon>Actinomycetes</taxon>
        <taxon>Kitasatosporales</taxon>
        <taxon>Streptomycetaceae</taxon>
        <taxon>Streptomyces</taxon>
    </lineage>
</organism>
<proteinExistence type="predicted"/>
<reference evidence="1" key="1">
    <citation type="submission" date="2023-10" db="EMBL/GenBank/DDBJ databases">
        <title>Complete genome sequence of Streptomyces sp. JL1001.</title>
        <authorList>
            <person name="Jiang L."/>
        </authorList>
    </citation>
    <scope>NUCLEOTIDE SEQUENCE</scope>
    <source>
        <strain evidence="1">JL1001</strain>
    </source>
</reference>
<accession>A0AAU8KMZ5</accession>
<gene>
    <name evidence="1" type="ORF">R1Y80_26470</name>
</gene>
<sequence length="141" mass="14739">MADNASDTAQRTAERLAAVCAHAEVVRDDLRSGTPGEDALLERLLAAMRTGDRTAEALEALHSALRAAGDPLGLDGYTDGVSAGSRSLRPAGVDGSPAGGHHGEIAYFCPLGTCARYWFPEGPAPVPKCSVIGRALRRDRL</sequence>
<name>A0AAU8KMZ5_9ACTN</name>
<evidence type="ECO:0000313" key="1">
    <source>
        <dbReference type="EMBL" id="XCN16957.1"/>
    </source>
</evidence>
<protein>
    <submittedName>
        <fullName evidence="1">Uncharacterized protein</fullName>
    </submittedName>
</protein>
<dbReference type="EMBL" id="CP136798">
    <property type="protein sequence ID" value="XCN16957.1"/>
    <property type="molecule type" value="Genomic_DNA"/>
</dbReference>
<dbReference type="RefSeq" id="WP_100561591.1">
    <property type="nucleotide sequence ID" value="NZ_CP136798.1"/>
</dbReference>